<evidence type="ECO:0000313" key="1">
    <source>
        <dbReference type="EMBL" id="JAD79387.1"/>
    </source>
</evidence>
<reference evidence="1" key="1">
    <citation type="submission" date="2014-09" db="EMBL/GenBank/DDBJ databases">
        <authorList>
            <person name="Magalhaes I.L.F."/>
            <person name="Oliveira U."/>
            <person name="Santos F.R."/>
            <person name="Vidigal T.H.D.A."/>
            <person name="Brescovit A.D."/>
            <person name="Santos A.J."/>
        </authorList>
    </citation>
    <scope>NUCLEOTIDE SEQUENCE</scope>
    <source>
        <tissue evidence="1">Shoot tissue taken approximately 20 cm above the soil surface</tissue>
    </source>
</reference>
<proteinExistence type="predicted"/>
<dbReference type="EMBL" id="GBRH01218508">
    <property type="protein sequence ID" value="JAD79387.1"/>
    <property type="molecule type" value="Transcribed_RNA"/>
</dbReference>
<reference evidence="1" key="2">
    <citation type="journal article" date="2015" name="Data Brief">
        <title>Shoot transcriptome of the giant reed, Arundo donax.</title>
        <authorList>
            <person name="Barrero R.A."/>
            <person name="Guerrero F.D."/>
            <person name="Moolhuijzen P."/>
            <person name="Goolsby J.A."/>
            <person name="Tidwell J."/>
            <person name="Bellgard S.E."/>
            <person name="Bellgard M.I."/>
        </authorList>
    </citation>
    <scope>NUCLEOTIDE SEQUENCE</scope>
    <source>
        <tissue evidence="1">Shoot tissue taken approximately 20 cm above the soil surface</tissue>
    </source>
</reference>
<organism evidence="1">
    <name type="scientific">Arundo donax</name>
    <name type="common">Giant reed</name>
    <name type="synonym">Donax arundinaceus</name>
    <dbReference type="NCBI Taxonomy" id="35708"/>
    <lineage>
        <taxon>Eukaryota</taxon>
        <taxon>Viridiplantae</taxon>
        <taxon>Streptophyta</taxon>
        <taxon>Embryophyta</taxon>
        <taxon>Tracheophyta</taxon>
        <taxon>Spermatophyta</taxon>
        <taxon>Magnoliopsida</taxon>
        <taxon>Liliopsida</taxon>
        <taxon>Poales</taxon>
        <taxon>Poaceae</taxon>
        <taxon>PACMAD clade</taxon>
        <taxon>Arundinoideae</taxon>
        <taxon>Arundineae</taxon>
        <taxon>Arundo</taxon>
    </lineage>
</organism>
<sequence>MQPNDPEREQSLVNTKVTGSRNLLLIVRIYTQVTCKPPEKVRGFLSIEQKLSAAREQHQTFLH</sequence>
<accession>A0A0A9D6M0</accession>
<dbReference type="AlphaFoldDB" id="A0A0A9D6M0"/>
<protein>
    <submittedName>
        <fullName evidence="1">Uncharacterized protein</fullName>
    </submittedName>
</protein>
<name>A0A0A9D6M0_ARUDO</name>